<protein>
    <submittedName>
        <fullName evidence="1">Uncharacterized protein</fullName>
    </submittedName>
</protein>
<accession>A0A4Y2Q2T0</accession>
<evidence type="ECO:0000313" key="1">
    <source>
        <dbReference type="EMBL" id="GBN57572.1"/>
    </source>
</evidence>
<proteinExistence type="predicted"/>
<gene>
    <name evidence="1" type="ORF">AVEN_221050_1</name>
</gene>
<reference evidence="1 2" key="1">
    <citation type="journal article" date="2019" name="Sci. Rep.">
        <title>Orb-weaving spider Araneus ventricosus genome elucidates the spidroin gene catalogue.</title>
        <authorList>
            <person name="Kono N."/>
            <person name="Nakamura H."/>
            <person name="Ohtoshi R."/>
            <person name="Moran D.A.P."/>
            <person name="Shinohara A."/>
            <person name="Yoshida Y."/>
            <person name="Fujiwara M."/>
            <person name="Mori M."/>
            <person name="Tomita M."/>
            <person name="Arakawa K."/>
        </authorList>
    </citation>
    <scope>NUCLEOTIDE SEQUENCE [LARGE SCALE GENOMIC DNA]</scope>
</reference>
<name>A0A4Y2Q2T0_ARAVE</name>
<keyword evidence="2" id="KW-1185">Reference proteome</keyword>
<comment type="caution">
    <text evidence="1">The sequence shown here is derived from an EMBL/GenBank/DDBJ whole genome shotgun (WGS) entry which is preliminary data.</text>
</comment>
<sequence>MVFEHRPIITANLCLPGCCQSVDASRLEKRILWSQDETIENILHVIARSGHVGVGVWRDLAVLVQARQIRRRQRHRQNRNFQAIVKELVSNKRLIKVHDRCYPLLEPEDDPYLRDLLPLSAEDRGRILEFLEMSRTGRCYRDLQREFTQYSPPVLKNLMIRLIRDGFVEQDYEARFYKVIED</sequence>
<dbReference type="AlphaFoldDB" id="A0A4Y2Q2T0"/>
<evidence type="ECO:0000313" key="2">
    <source>
        <dbReference type="Proteomes" id="UP000499080"/>
    </source>
</evidence>
<dbReference type="Proteomes" id="UP000499080">
    <property type="component" value="Unassembled WGS sequence"/>
</dbReference>
<organism evidence="1 2">
    <name type="scientific">Araneus ventricosus</name>
    <name type="common">Orbweaver spider</name>
    <name type="synonym">Epeira ventricosa</name>
    <dbReference type="NCBI Taxonomy" id="182803"/>
    <lineage>
        <taxon>Eukaryota</taxon>
        <taxon>Metazoa</taxon>
        <taxon>Ecdysozoa</taxon>
        <taxon>Arthropoda</taxon>
        <taxon>Chelicerata</taxon>
        <taxon>Arachnida</taxon>
        <taxon>Araneae</taxon>
        <taxon>Araneomorphae</taxon>
        <taxon>Entelegynae</taxon>
        <taxon>Araneoidea</taxon>
        <taxon>Araneidae</taxon>
        <taxon>Araneus</taxon>
    </lineage>
</organism>
<dbReference type="EMBL" id="BGPR01136322">
    <property type="protein sequence ID" value="GBN57572.1"/>
    <property type="molecule type" value="Genomic_DNA"/>
</dbReference>